<evidence type="ECO:0000313" key="6">
    <source>
        <dbReference type="EMBL" id="SUZ65485.1"/>
    </source>
</evidence>
<evidence type="ECO:0008006" key="7">
    <source>
        <dbReference type="Google" id="ProtNLM"/>
    </source>
</evidence>
<feature type="transmembrane region" description="Helical" evidence="5">
    <location>
        <begin position="45"/>
        <end position="61"/>
    </location>
</feature>
<organism evidence="6">
    <name type="scientific">marine metagenome</name>
    <dbReference type="NCBI Taxonomy" id="408172"/>
    <lineage>
        <taxon>unclassified sequences</taxon>
        <taxon>metagenomes</taxon>
        <taxon>ecological metagenomes</taxon>
    </lineage>
</organism>
<dbReference type="EMBL" id="UINC01000961">
    <property type="protein sequence ID" value="SUZ65485.1"/>
    <property type="molecule type" value="Genomic_DNA"/>
</dbReference>
<name>A0A381PEN7_9ZZZZ</name>
<evidence type="ECO:0000256" key="4">
    <source>
        <dbReference type="ARBA" id="ARBA00023136"/>
    </source>
</evidence>
<dbReference type="GO" id="GO:0005886">
    <property type="term" value="C:plasma membrane"/>
    <property type="evidence" value="ECO:0007669"/>
    <property type="project" value="TreeGrafter"/>
</dbReference>
<evidence type="ECO:0000256" key="3">
    <source>
        <dbReference type="ARBA" id="ARBA00022989"/>
    </source>
</evidence>
<proteinExistence type="predicted"/>
<dbReference type="PANTHER" id="PTHR43461">
    <property type="entry name" value="TRANSMEMBRANE PROTEIN 256"/>
    <property type="match status" value="1"/>
</dbReference>
<dbReference type="PANTHER" id="PTHR43461:SF1">
    <property type="entry name" value="TRANSMEMBRANE PROTEIN 256"/>
    <property type="match status" value="1"/>
</dbReference>
<feature type="transmembrane region" description="Helical" evidence="5">
    <location>
        <begin position="95"/>
        <end position="121"/>
    </location>
</feature>
<gene>
    <name evidence="6" type="ORF">METZ01_LOCUS18339</name>
</gene>
<comment type="subcellular location">
    <subcellularLocation>
        <location evidence="1">Membrane</location>
        <topology evidence="1">Multi-pass membrane protein</topology>
    </subcellularLocation>
</comment>
<keyword evidence="3 5" id="KW-1133">Transmembrane helix</keyword>
<keyword evidence="2 5" id="KW-0812">Transmembrane</keyword>
<evidence type="ECO:0000256" key="5">
    <source>
        <dbReference type="SAM" id="Phobius"/>
    </source>
</evidence>
<feature type="transmembrane region" description="Helical" evidence="5">
    <location>
        <begin position="5"/>
        <end position="25"/>
    </location>
</feature>
<evidence type="ECO:0000256" key="1">
    <source>
        <dbReference type="ARBA" id="ARBA00004141"/>
    </source>
</evidence>
<dbReference type="InterPro" id="IPR006696">
    <property type="entry name" value="DUF423"/>
</dbReference>
<evidence type="ECO:0000256" key="2">
    <source>
        <dbReference type="ARBA" id="ARBA00022692"/>
    </source>
</evidence>
<dbReference type="Pfam" id="PF04241">
    <property type="entry name" value="DUF423"/>
    <property type="match status" value="1"/>
</dbReference>
<keyword evidence="4 5" id="KW-0472">Membrane</keyword>
<sequence length="124" mass="13281">MTKQLIAIASANGFLVVALGAFGAHSLESLIAPSLLNTYNTGVEYHMYHALALFGTALLSIHYPNEKLLSLSACLFVLGILFFSGSLYIFSLSEISWFGATVPIGGALFLSGWGVLFWFAIGKT</sequence>
<dbReference type="AlphaFoldDB" id="A0A381PEN7"/>
<feature type="transmembrane region" description="Helical" evidence="5">
    <location>
        <begin position="68"/>
        <end position="89"/>
    </location>
</feature>
<reference evidence="6" key="1">
    <citation type="submission" date="2018-05" db="EMBL/GenBank/DDBJ databases">
        <authorList>
            <person name="Lanie J.A."/>
            <person name="Ng W.-L."/>
            <person name="Kazmierczak K.M."/>
            <person name="Andrzejewski T.M."/>
            <person name="Davidsen T.M."/>
            <person name="Wayne K.J."/>
            <person name="Tettelin H."/>
            <person name="Glass J.I."/>
            <person name="Rusch D."/>
            <person name="Podicherti R."/>
            <person name="Tsui H.-C.T."/>
            <person name="Winkler M.E."/>
        </authorList>
    </citation>
    <scope>NUCLEOTIDE SEQUENCE</scope>
</reference>
<protein>
    <recommendedName>
        <fullName evidence="7">DUF423 domain-containing protein</fullName>
    </recommendedName>
</protein>
<accession>A0A381PEN7</accession>